<evidence type="ECO:0000256" key="4">
    <source>
        <dbReference type="ARBA" id="ARBA00037420"/>
    </source>
</evidence>
<dbReference type="SUPFAM" id="SSF52833">
    <property type="entry name" value="Thioredoxin-like"/>
    <property type="match status" value="1"/>
</dbReference>
<comment type="function">
    <text evidence="4">Thiol-specific peroxidase that catalyzes the reduction of hydrogen peroxide and organic hydroperoxides to water and alcohols, respectively. Plays a role in cell protection against oxidative stress by detoxifying peroxides.</text>
</comment>
<evidence type="ECO:0000259" key="5">
    <source>
        <dbReference type="Pfam" id="PF00578"/>
    </source>
</evidence>
<dbReference type="STRING" id="568899.SAMN05192534_10529"/>
<dbReference type="Gene3D" id="3.40.30.10">
    <property type="entry name" value="Glutaredoxin"/>
    <property type="match status" value="1"/>
</dbReference>
<organism evidence="6 7">
    <name type="scientific">Alteribacillus persepolensis</name>
    <dbReference type="NCBI Taxonomy" id="568899"/>
    <lineage>
        <taxon>Bacteria</taxon>
        <taxon>Bacillati</taxon>
        <taxon>Bacillota</taxon>
        <taxon>Bacilli</taxon>
        <taxon>Bacillales</taxon>
        <taxon>Bacillaceae</taxon>
        <taxon>Alteribacillus</taxon>
    </lineage>
</organism>
<protein>
    <submittedName>
        <fullName evidence="6">AhpC/TSA family protein</fullName>
    </submittedName>
</protein>
<dbReference type="InterPro" id="IPR050217">
    <property type="entry name" value="Peroxiredoxin"/>
</dbReference>
<sequence length="103" mass="12059">MTSWKEEYKRLDEKDTEVLGISVDHIYSQNVFEASLGTLPYPLLADWHKTTVKKYGVFHDENETAIRSCFLVDKNGIIDFVNTSFQADNKQHYEEIIARCKQR</sequence>
<evidence type="ECO:0000256" key="3">
    <source>
        <dbReference type="ARBA" id="ARBA00023157"/>
    </source>
</evidence>
<dbReference type="AlphaFoldDB" id="A0A1G8C1M0"/>
<dbReference type="GO" id="GO:0033554">
    <property type="term" value="P:cellular response to stress"/>
    <property type="evidence" value="ECO:0007669"/>
    <property type="project" value="TreeGrafter"/>
</dbReference>
<evidence type="ECO:0000313" key="6">
    <source>
        <dbReference type="EMBL" id="SDH39258.1"/>
    </source>
</evidence>
<dbReference type="Proteomes" id="UP000199163">
    <property type="component" value="Unassembled WGS sequence"/>
</dbReference>
<gene>
    <name evidence="6" type="ORF">SAMN05192534_10529</name>
</gene>
<dbReference type="GO" id="GO:0006979">
    <property type="term" value="P:response to oxidative stress"/>
    <property type="evidence" value="ECO:0007669"/>
    <property type="project" value="TreeGrafter"/>
</dbReference>
<evidence type="ECO:0000256" key="2">
    <source>
        <dbReference type="ARBA" id="ARBA00023002"/>
    </source>
</evidence>
<evidence type="ECO:0000313" key="7">
    <source>
        <dbReference type="Proteomes" id="UP000199163"/>
    </source>
</evidence>
<dbReference type="InterPro" id="IPR036249">
    <property type="entry name" value="Thioredoxin-like_sf"/>
</dbReference>
<reference evidence="6 7" key="1">
    <citation type="submission" date="2016-10" db="EMBL/GenBank/DDBJ databases">
        <authorList>
            <person name="de Groot N.N."/>
        </authorList>
    </citation>
    <scope>NUCLEOTIDE SEQUENCE [LARGE SCALE GENOMIC DNA]</scope>
    <source>
        <strain evidence="6 7">DSM 21632</strain>
    </source>
</reference>
<keyword evidence="3" id="KW-1015">Disulfide bond</keyword>
<dbReference type="PANTHER" id="PTHR10681:SF128">
    <property type="entry name" value="THIOREDOXIN-DEPENDENT PEROXIDE REDUCTASE, MITOCHONDRIAL"/>
    <property type="match status" value="1"/>
</dbReference>
<evidence type="ECO:0000256" key="1">
    <source>
        <dbReference type="ARBA" id="ARBA00009796"/>
    </source>
</evidence>
<keyword evidence="7" id="KW-1185">Reference proteome</keyword>
<keyword evidence="2" id="KW-0560">Oxidoreductase</keyword>
<dbReference type="Pfam" id="PF00578">
    <property type="entry name" value="AhpC-TSA"/>
    <property type="match status" value="1"/>
</dbReference>
<comment type="similarity">
    <text evidence="1">Belongs to the peroxiredoxin family. AhpC/Prx1 subfamily.</text>
</comment>
<accession>A0A1G8C1M0</accession>
<feature type="domain" description="Alkyl hydroperoxide reductase subunit C/ Thiol specific antioxidant" evidence="5">
    <location>
        <begin position="3"/>
        <end position="80"/>
    </location>
</feature>
<dbReference type="GO" id="GO:0008379">
    <property type="term" value="F:thioredoxin peroxidase activity"/>
    <property type="evidence" value="ECO:0007669"/>
    <property type="project" value="TreeGrafter"/>
</dbReference>
<dbReference type="GO" id="GO:0042744">
    <property type="term" value="P:hydrogen peroxide catabolic process"/>
    <property type="evidence" value="ECO:0007669"/>
    <property type="project" value="TreeGrafter"/>
</dbReference>
<dbReference type="GO" id="GO:0045454">
    <property type="term" value="P:cell redox homeostasis"/>
    <property type="evidence" value="ECO:0007669"/>
    <property type="project" value="TreeGrafter"/>
</dbReference>
<dbReference type="EMBL" id="FNDK01000005">
    <property type="protein sequence ID" value="SDH39258.1"/>
    <property type="molecule type" value="Genomic_DNA"/>
</dbReference>
<dbReference type="InterPro" id="IPR000866">
    <property type="entry name" value="AhpC/TSA"/>
</dbReference>
<name>A0A1G8C1M0_9BACI</name>
<dbReference type="PANTHER" id="PTHR10681">
    <property type="entry name" value="THIOREDOXIN PEROXIDASE"/>
    <property type="match status" value="1"/>
</dbReference>
<proteinExistence type="inferred from homology"/>